<keyword evidence="6" id="KW-1185">Reference proteome</keyword>
<accession>A0A1H4BA72</accession>
<dbReference type="PRINTS" id="PR00778">
    <property type="entry name" value="HTHARSR"/>
</dbReference>
<sequence length="106" mass="12231">MDVFQAIADPTRRQIISLLANASLPVNAVAHNFDMTRPAISKHLRILTKCGLVTIRKEGRERYCTVVLSQLAAIGHWVIQYQHFWTDVPDPAAYRRPTYKRRKDDQ</sequence>
<keyword evidence="3" id="KW-0804">Transcription</keyword>
<dbReference type="GO" id="GO:0003700">
    <property type="term" value="F:DNA-binding transcription factor activity"/>
    <property type="evidence" value="ECO:0007669"/>
    <property type="project" value="InterPro"/>
</dbReference>
<dbReference type="STRING" id="408074.SAMN05660909_01998"/>
<evidence type="ECO:0000256" key="1">
    <source>
        <dbReference type="ARBA" id="ARBA00023015"/>
    </source>
</evidence>
<protein>
    <submittedName>
        <fullName evidence="5">DNA-binding transcriptional regulator, ArsR family</fullName>
    </submittedName>
</protein>
<dbReference type="InterPro" id="IPR036390">
    <property type="entry name" value="WH_DNA-bd_sf"/>
</dbReference>
<dbReference type="CDD" id="cd00090">
    <property type="entry name" value="HTH_ARSR"/>
    <property type="match status" value="1"/>
</dbReference>
<evidence type="ECO:0000259" key="4">
    <source>
        <dbReference type="PROSITE" id="PS50987"/>
    </source>
</evidence>
<reference evidence="6" key="1">
    <citation type="submission" date="2016-10" db="EMBL/GenBank/DDBJ databases">
        <authorList>
            <person name="Varghese N."/>
            <person name="Submissions S."/>
        </authorList>
    </citation>
    <scope>NUCLEOTIDE SEQUENCE [LARGE SCALE GENOMIC DNA]</scope>
    <source>
        <strain evidence="6">DSM 23920</strain>
    </source>
</reference>
<dbReference type="EMBL" id="FNRL01000007">
    <property type="protein sequence ID" value="SEA45041.1"/>
    <property type="molecule type" value="Genomic_DNA"/>
</dbReference>
<dbReference type="PANTHER" id="PTHR33154">
    <property type="entry name" value="TRANSCRIPTIONAL REGULATOR, ARSR FAMILY"/>
    <property type="match status" value="1"/>
</dbReference>
<evidence type="ECO:0000256" key="2">
    <source>
        <dbReference type="ARBA" id="ARBA00023125"/>
    </source>
</evidence>
<dbReference type="SUPFAM" id="SSF46785">
    <property type="entry name" value="Winged helix' DNA-binding domain"/>
    <property type="match status" value="1"/>
</dbReference>
<dbReference type="Gene3D" id="1.10.10.10">
    <property type="entry name" value="Winged helix-like DNA-binding domain superfamily/Winged helix DNA-binding domain"/>
    <property type="match status" value="1"/>
</dbReference>
<evidence type="ECO:0000313" key="6">
    <source>
        <dbReference type="Proteomes" id="UP000199656"/>
    </source>
</evidence>
<dbReference type="InterPro" id="IPR036388">
    <property type="entry name" value="WH-like_DNA-bd_sf"/>
</dbReference>
<dbReference type="InterPro" id="IPR051081">
    <property type="entry name" value="HTH_MetalResp_TranReg"/>
</dbReference>
<dbReference type="AlphaFoldDB" id="A0A1H4BA72"/>
<dbReference type="InterPro" id="IPR001845">
    <property type="entry name" value="HTH_ArsR_DNA-bd_dom"/>
</dbReference>
<evidence type="ECO:0000256" key="3">
    <source>
        <dbReference type="ARBA" id="ARBA00023163"/>
    </source>
</evidence>
<organism evidence="5 6">
    <name type="scientific">Chitinophaga terrae</name>
    <name type="common">ex Kim and Jung 2007</name>
    <dbReference type="NCBI Taxonomy" id="408074"/>
    <lineage>
        <taxon>Bacteria</taxon>
        <taxon>Pseudomonadati</taxon>
        <taxon>Bacteroidota</taxon>
        <taxon>Chitinophagia</taxon>
        <taxon>Chitinophagales</taxon>
        <taxon>Chitinophagaceae</taxon>
        <taxon>Chitinophaga</taxon>
    </lineage>
</organism>
<dbReference type="InterPro" id="IPR011991">
    <property type="entry name" value="ArsR-like_HTH"/>
</dbReference>
<dbReference type="SMART" id="SM00418">
    <property type="entry name" value="HTH_ARSR"/>
    <property type="match status" value="1"/>
</dbReference>
<evidence type="ECO:0000313" key="5">
    <source>
        <dbReference type="EMBL" id="SEA45041.1"/>
    </source>
</evidence>
<gene>
    <name evidence="5" type="ORF">SAMN05660909_01998</name>
</gene>
<dbReference type="Pfam" id="PF01022">
    <property type="entry name" value="HTH_5"/>
    <property type="match status" value="1"/>
</dbReference>
<proteinExistence type="predicted"/>
<keyword evidence="2 5" id="KW-0238">DNA-binding</keyword>
<dbReference type="OrthoDB" id="9799175at2"/>
<name>A0A1H4BA72_9BACT</name>
<keyword evidence="1" id="KW-0805">Transcription regulation</keyword>
<dbReference type="Proteomes" id="UP000199656">
    <property type="component" value="Unassembled WGS sequence"/>
</dbReference>
<dbReference type="NCBIfam" id="NF033788">
    <property type="entry name" value="HTH_metalloreg"/>
    <property type="match status" value="1"/>
</dbReference>
<dbReference type="PROSITE" id="PS50987">
    <property type="entry name" value="HTH_ARSR_2"/>
    <property type="match status" value="1"/>
</dbReference>
<feature type="domain" description="HTH arsR-type" evidence="4">
    <location>
        <begin position="1"/>
        <end position="86"/>
    </location>
</feature>
<dbReference type="GO" id="GO:0003677">
    <property type="term" value="F:DNA binding"/>
    <property type="evidence" value="ECO:0007669"/>
    <property type="project" value="UniProtKB-KW"/>
</dbReference>
<dbReference type="PANTHER" id="PTHR33154:SF33">
    <property type="entry name" value="TRANSCRIPTIONAL REPRESSOR SDPR"/>
    <property type="match status" value="1"/>
</dbReference>
<dbReference type="RefSeq" id="WP_089761172.1">
    <property type="nucleotide sequence ID" value="NZ_BKAT01000037.1"/>
</dbReference>